<accession>A0ABV7YPH5</accession>
<feature type="domain" description="ABC transporter" evidence="6">
    <location>
        <begin position="48"/>
        <end position="295"/>
    </location>
</feature>
<organism evidence="7 8">
    <name type="scientific">Tenggerimyces flavus</name>
    <dbReference type="NCBI Taxonomy" id="1708749"/>
    <lineage>
        <taxon>Bacteria</taxon>
        <taxon>Bacillati</taxon>
        <taxon>Actinomycetota</taxon>
        <taxon>Actinomycetes</taxon>
        <taxon>Propionibacteriales</taxon>
        <taxon>Nocardioidaceae</taxon>
        <taxon>Tenggerimyces</taxon>
    </lineage>
</organism>
<dbReference type="GO" id="GO:0005524">
    <property type="term" value="F:ATP binding"/>
    <property type="evidence" value="ECO:0007669"/>
    <property type="project" value="UniProtKB-KW"/>
</dbReference>
<dbReference type="Pfam" id="PF00005">
    <property type="entry name" value="ABC_tran"/>
    <property type="match status" value="1"/>
</dbReference>
<dbReference type="SMART" id="SM00382">
    <property type="entry name" value="AAA"/>
    <property type="match status" value="1"/>
</dbReference>
<dbReference type="EMBL" id="JBHRZH010000042">
    <property type="protein sequence ID" value="MFC3765705.1"/>
    <property type="molecule type" value="Genomic_DNA"/>
</dbReference>
<evidence type="ECO:0000256" key="1">
    <source>
        <dbReference type="ARBA" id="ARBA00005417"/>
    </source>
</evidence>
<reference evidence="8" key="1">
    <citation type="journal article" date="2019" name="Int. J. Syst. Evol. Microbiol.">
        <title>The Global Catalogue of Microorganisms (GCM) 10K type strain sequencing project: providing services to taxonomists for standard genome sequencing and annotation.</title>
        <authorList>
            <consortium name="The Broad Institute Genomics Platform"/>
            <consortium name="The Broad Institute Genome Sequencing Center for Infectious Disease"/>
            <person name="Wu L."/>
            <person name="Ma J."/>
        </authorList>
    </citation>
    <scope>NUCLEOTIDE SEQUENCE [LARGE SCALE GENOMIC DNA]</scope>
    <source>
        <strain evidence="8">CGMCC 4.7241</strain>
    </source>
</reference>
<evidence type="ECO:0000256" key="3">
    <source>
        <dbReference type="ARBA" id="ARBA00022741"/>
    </source>
</evidence>
<evidence type="ECO:0000256" key="2">
    <source>
        <dbReference type="ARBA" id="ARBA00022448"/>
    </source>
</evidence>
<dbReference type="PANTHER" id="PTHR43776:SF7">
    <property type="entry name" value="D,D-DIPEPTIDE TRANSPORT ATP-BINDING PROTEIN DDPF-RELATED"/>
    <property type="match status" value="1"/>
</dbReference>
<keyword evidence="2" id="KW-0813">Transport</keyword>
<name>A0ABV7YPH5_9ACTN</name>
<dbReference type="Gene3D" id="3.40.50.300">
    <property type="entry name" value="P-loop containing nucleotide triphosphate hydrolases"/>
    <property type="match status" value="1"/>
</dbReference>
<feature type="region of interest" description="Disordered" evidence="5">
    <location>
        <begin position="1"/>
        <end position="42"/>
    </location>
</feature>
<dbReference type="InterPro" id="IPR003439">
    <property type="entry name" value="ABC_transporter-like_ATP-bd"/>
</dbReference>
<dbReference type="InterPro" id="IPR017871">
    <property type="entry name" value="ABC_transporter-like_CS"/>
</dbReference>
<dbReference type="NCBIfam" id="TIGR01727">
    <property type="entry name" value="oligo_HPY"/>
    <property type="match status" value="1"/>
</dbReference>
<comment type="similarity">
    <text evidence="1">Belongs to the ABC transporter superfamily.</text>
</comment>
<dbReference type="InterPro" id="IPR027417">
    <property type="entry name" value="P-loop_NTPase"/>
</dbReference>
<dbReference type="InterPro" id="IPR003593">
    <property type="entry name" value="AAA+_ATPase"/>
</dbReference>
<dbReference type="CDD" id="cd03257">
    <property type="entry name" value="ABC_NikE_OppD_transporters"/>
    <property type="match status" value="1"/>
</dbReference>
<dbReference type="InterPro" id="IPR013563">
    <property type="entry name" value="Oligopep_ABC_C"/>
</dbReference>
<evidence type="ECO:0000256" key="5">
    <source>
        <dbReference type="SAM" id="MobiDB-lite"/>
    </source>
</evidence>
<dbReference type="InterPro" id="IPR050319">
    <property type="entry name" value="ABC_transp_ATP-bind"/>
</dbReference>
<dbReference type="Proteomes" id="UP001595699">
    <property type="component" value="Unassembled WGS sequence"/>
</dbReference>
<feature type="compositionally biased region" description="Polar residues" evidence="5">
    <location>
        <begin position="22"/>
        <end position="37"/>
    </location>
</feature>
<evidence type="ECO:0000313" key="8">
    <source>
        <dbReference type="Proteomes" id="UP001595699"/>
    </source>
</evidence>
<keyword evidence="8" id="KW-1185">Reference proteome</keyword>
<proteinExistence type="inferred from homology"/>
<sequence length="364" mass="40074">MLAAPSHVTRRGPADDRRETTVRTVGSNQTSGRASSRVTDRAGRRPLLQVKGLRKHFRVGQGSVKAVDGVSFQIHRGETFGLVGESGCGKTTAGRVLVRLHEPTDGHVLFDGEDIFDAKASRRSKARELSRSMQMVFQDPQASLNPRMIVSDIVAEGIDIHGLADSRKERLDRVGELLETVGLRPEHAGRYPHEFSGGQRQRIGIARALAVEPAFIVADEPVSSLDVSIQAQVVNLLRRLQEDKGLTYLFISHDLSVVRYLCDRVGVMYLGQLVELADTRELFRHPLHPYTQALLSAVPVSDPDAAALRKRIVLEGDLPSPMDPPSGCRFHTRCPRATPTCGQVPPVWQESMPGHWVLACPCAR</sequence>
<evidence type="ECO:0000259" key="6">
    <source>
        <dbReference type="PROSITE" id="PS50893"/>
    </source>
</evidence>
<dbReference type="PROSITE" id="PS00211">
    <property type="entry name" value="ABC_TRANSPORTER_1"/>
    <property type="match status" value="1"/>
</dbReference>
<dbReference type="RefSeq" id="WP_372442375.1">
    <property type="nucleotide sequence ID" value="NZ_JAFBCM010000001.1"/>
</dbReference>
<keyword evidence="4 7" id="KW-0067">ATP-binding</keyword>
<feature type="compositionally biased region" description="Basic and acidic residues" evidence="5">
    <location>
        <begin position="12"/>
        <end position="21"/>
    </location>
</feature>
<protein>
    <submittedName>
        <fullName evidence="7">ABC transporter ATP-binding protein</fullName>
    </submittedName>
</protein>
<comment type="caution">
    <text evidence="7">The sequence shown here is derived from an EMBL/GenBank/DDBJ whole genome shotgun (WGS) entry which is preliminary data.</text>
</comment>
<gene>
    <name evidence="7" type="ORF">ACFOUW_33060</name>
</gene>
<dbReference type="Pfam" id="PF08352">
    <property type="entry name" value="oligo_HPY"/>
    <property type="match status" value="1"/>
</dbReference>
<dbReference type="SUPFAM" id="SSF52540">
    <property type="entry name" value="P-loop containing nucleoside triphosphate hydrolases"/>
    <property type="match status" value="1"/>
</dbReference>
<evidence type="ECO:0000313" key="7">
    <source>
        <dbReference type="EMBL" id="MFC3765705.1"/>
    </source>
</evidence>
<dbReference type="PANTHER" id="PTHR43776">
    <property type="entry name" value="TRANSPORT ATP-BINDING PROTEIN"/>
    <property type="match status" value="1"/>
</dbReference>
<evidence type="ECO:0000256" key="4">
    <source>
        <dbReference type="ARBA" id="ARBA00022840"/>
    </source>
</evidence>
<dbReference type="PROSITE" id="PS50893">
    <property type="entry name" value="ABC_TRANSPORTER_2"/>
    <property type="match status" value="1"/>
</dbReference>
<keyword evidence="3" id="KW-0547">Nucleotide-binding</keyword>